<proteinExistence type="predicted"/>
<evidence type="ECO:0000313" key="2">
    <source>
        <dbReference type="EMBL" id="MCS0806328.1"/>
    </source>
</evidence>
<gene>
    <name evidence="2" type="ORF">NX774_00110</name>
</gene>
<keyword evidence="3" id="KW-1185">Reference proteome</keyword>
<name>A0ABT2D7D7_9BURK</name>
<dbReference type="InterPro" id="IPR021218">
    <property type="entry name" value="DUF2784"/>
</dbReference>
<dbReference type="Pfam" id="PF10861">
    <property type="entry name" value="DUF2784"/>
    <property type="match status" value="1"/>
</dbReference>
<reference evidence="2 3" key="1">
    <citation type="submission" date="2022-08" db="EMBL/GenBank/DDBJ databases">
        <title>Reclassification of Massilia species as members of the genera Telluria, Duganella, Pseudoduganella, Mokoshia gen. nov. and Zemynaea gen. nov. using orthogonal and non-orthogonal genome-based approaches.</title>
        <authorList>
            <person name="Bowman J.P."/>
        </authorList>
    </citation>
    <scope>NUCLEOTIDE SEQUENCE [LARGE SCALE GENOMIC DNA]</scope>
    <source>
        <strain evidence="2 3">JCM 31605</strain>
    </source>
</reference>
<evidence type="ECO:0000256" key="1">
    <source>
        <dbReference type="SAM" id="Phobius"/>
    </source>
</evidence>
<sequence length="134" mass="14721">MTYRVAAAAVLFLHLAFILFVMAGALLAVRRRWVLAVHLPAALWGVWVELGDAPCPLTGIENYLRLRGGLAGYREGFIEHYLLAAIYPSGLDRELQLALAAAVLATNVVLYALVLRRRRRVQTGSSEVPPADEP</sequence>
<keyword evidence="1" id="KW-0472">Membrane</keyword>
<dbReference type="RefSeq" id="WP_258820114.1">
    <property type="nucleotide sequence ID" value="NZ_JANUHB010000001.1"/>
</dbReference>
<dbReference type="Proteomes" id="UP001206126">
    <property type="component" value="Unassembled WGS sequence"/>
</dbReference>
<organism evidence="2 3">
    <name type="scientific">Massilia agilis</name>
    <dbReference type="NCBI Taxonomy" id="1811226"/>
    <lineage>
        <taxon>Bacteria</taxon>
        <taxon>Pseudomonadati</taxon>
        <taxon>Pseudomonadota</taxon>
        <taxon>Betaproteobacteria</taxon>
        <taxon>Burkholderiales</taxon>
        <taxon>Oxalobacteraceae</taxon>
        <taxon>Telluria group</taxon>
        <taxon>Massilia</taxon>
    </lineage>
</organism>
<feature type="transmembrane region" description="Helical" evidence="1">
    <location>
        <begin position="97"/>
        <end position="115"/>
    </location>
</feature>
<comment type="caution">
    <text evidence="2">The sequence shown here is derived from an EMBL/GenBank/DDBJ whole genome shotgun (WGS) entry which is preliminary data.</text>
</comment>
<protein>
    <submittedName>
        <fullName evidence="2">DUF2784 domain-containing protein</fullName>
    </submittedName>
</protein>
<accession>A0ABT2D7D7</accession>
<keyword evidence="1" id="KW-1133">Transmembrane helix</keyword>
<keyword evidence="1" id="KW-0812">Transmembrane</keyword>
<evidence type="ECO:0000313" key="3">
    <source>
        <dbReference type="Proteomes" id="UP001206126"/>
    </source>
</evidence>
<dbReference type="EMBL" id="JANUHB010000001">
    <property type="protein sequence ID" value="MCS0806328.1"/>
    <property type="molecule type" value="Genomic_DNA"/>
</dbReference>